<dbReference type="GO" id="GO:0005681">
    <property type="term" value="C:spliceosomal complex"/>
    <property type="evidence" value="ECO:0007669"/>
    <property type="project" value="TreeGrafter"/>
</dbReference>
<dbReference type="GO" id="GO:0005737">
    <property type="term" value="C:cytoplasm"/>
    <property type="evidence" value="ECO:0007669"/>
    <property type="project" value="TreeGrafter"/>
</dbReference>
<dbReference type="EMBL" id="JWZT01002250">
    <property type="protein sequence ID" value="KII69961.1"/>
    <property type="molecule type" value="Genomic_DNA"/>
</dbReference>
<protein>
    <recommendedName>
        <fullName evidence="2">Splicing factor Cactin</fullName>
    </recommendedName>
</protein>
<gene>
    <name evidence="5" type="ORF">RF11_07746</name>
</gene>
<dbReference type="Pfam" id="PF10312">
    <property type="entry name" value="Cactin_mid"/>
    <property type="match status" value="1"/>
</dbReference>
<sequence>MEDIRVYQKLEGGKNDDFWEDSKLIVTEIIKTKTEQADSESHFKVSKVEDLTEDILKIFLNKTYEELANLKSTIITRIKGSHDIDVDYWNTVLKLLTVKMAEKRIHSICEELIAYREKVKLTTPPSPPTAPVIEDIIPEPSTVTEDNPLKEFYDAYQEGGYSPILAPVNRPANIITPEEDSRLLILQREFIHDIREKERTVLKSKNLKTARKQMYDDHDEEFSEVYAPPDKKTSTDLKLPRFYNKIHTGYEWHKLTTNQYDAENPPPKIITGYKFNIFYPDLQEKVRRPQYSVAECKEDPESSILTISSGPPYDNISFKILNKEWNFNSREGFTCQFAKNTFQLWFYFKKTIL</sequence>
<evidence type="ECO:0000256" key="1">
    <source>
        <dbReference type="ARBA" id="ARBA00006895"/>
    </source>
</evidence>
<dbReference type="AlphaFoldDB" id="A0A0C2MRT4"/>
<dbReference type="PANTHER" id="PTHR21737:SF4">
    <property type="entry name" value="SPLICING FACTOR CACTIN"/>
    <property type="match status" value="1"/>
</dbReference>
<organism evidence="5 6">
    <name type="scientific">Thelohanellus kitauei</name>
    <name type="common">Myxosporean</name>
    <dbReference type="NCBI Taxonomy" id="669202"/>
    <lineage>
        <taxon>Eukaryota</taxon>
        <taxon>Metazoa</taxon>
        <taxon>Cnidaria</taxon>
        <taxon>Myxozoa</taxon>
        <taxon>Myxosporea</taxon>
        <taxon>Bivalvulida</taxon>
        <taxon>Platysporina</taxon>
        <taxon>Myxobolidae</taxon>
        <taxon>Thelohanellus</taxon>
    </lineage>
</organism>
<comment type="caution">
    <text evidence="5">The sequence shown here is derived from an EMBL/GenBank/DDBJ whole genome shotgun (WGS) entry which is preliminary data.</text>
</comment>
<dbReference type="OrthoDB" id="5975790at2759"/>
<evidence type="ECO:0000259" key="4">
    <source>
        <dbReference type="Pfam" id="PF10312"/>
    </source>
</evidence>
<dbReference type="GO" id="GO:0045292">
    <property type="term" value="P:mRNA cis splicing, via spliceosome"/>
    <property type="evidence" value="ECO:0007669"/>
    <property type="project" value="TreeGrafter"/>
</dbReference>
<dbReference type="OMA" id="IGCYSPP"/>
<evidence type="ECO:0000313" key="5">
    <source>
        <dbReference type="EMBL" id="KII69961.1"/>
    </source>
</evidence>
<dbReference type="InterPro" id="IPR018816">
    <property type="entry name" value="Cactin_central"/>
</dbReference>
<feature type="domain" description="Splicing factor Cactin C-terminal" evidence="3">
    <location>
        <begin position="235"/>
        <end position="351"/>
    </location>
</feature>
<reference evidence="5 6" key="1">
    <citation type="journal article" date="2014" name="Genome Biol. Evol.">
        <title>The genome of the myxosporean Thelohanellus kitauei shows adaptations to nutrient acquisition within its fish host.</title>
        <authorList>
            <person name="Yang Y."/>
            <person name="Xiong J."/>
            <person name="Zhou Z."/>
            <person name="Huo F."/>
            <person name="Miao W."/>
            <person name="Ran C."/>
            <person name="Liu Y."/>
            <person name="Zhang J."/>
            <person name="Feng J."/>
            <person name="Wang M."/>
            <person name="Wang M."/>
            <person name="Wang L."/>
            <person name="Yao B."/>
        </authorList>
    </citation>
    <scope>NUCLEOTIDE SEQUENCE [LARGE SCALE GENOMIC DNA]</scope>
    <source>
        <strain evidence="5">Wuqing</strain>
    </source>
</reference>
<keyword evidence="6" id="KW-1185">Reference proteome</keyword>
<comment type="similarity">
    <text evidence="1">Belongs to the CACTIN family.</text>
</comment>
<name>A0A0C2MRT4_THEKT</name>
<evidence type="ECO:0000313" key="6">
    <source>
        <dbReference type="Proteomes" id="UP000031668"/>
    </source>
</evidence>
<feature type="domain" description="Splicing factor cactin central" evidence="4">
    <location>
        <begin position="2"/>
        <end position="108"/>
    </location>
</feature>
<evidence type="ECO:0000256" key="2">
    <source>
        <dbReference type="ARBA" id="ARBA00034534"/>
    </source>
</evidence>
<dbReference type="PANTHER" id="PTHR21737">
    <property type="entry name" value="POLYGLUTAMINE BINDING PROTEIN 1/MARVEL MEMBRANE-ASSOCIATING DOMAIN CONTAINING 3"/>
    <property type="match status" value="1"/>
</dbReference>
<proteinExistence type="inferred from homology"/>
<dbReference type="SMART" id="SM01050">
    <property type="entry name" value="CactinC_cactus"/>
    <property type="match status" value="1"/>
</dbReference>
<evidence type="ECO:0000259" key="3">
    <source>
        <dbReference type="Pfam" id="PF09732"/>
    </source>
</evidence>
<dbReference type="InterPro" id="IPR019134">
    <property type="entry name" value="Cactin_C"/>
</dbReference>
<dbReference type="Proteomes" id="UP000031668">
    <property type="component" value="Unassembled WGS sequence"/>
</dbReference>
<dbReference type="Pfam" id="PF09732">
    <property type="entry name" value="CactinC_cactus"/>
    <property type="match status" value="1"/>
</dbReference>
<accession>A0A0C2MRT4</accession>